<name>A0A2S0WIL4_9ACTN</name>
<dbReference type="RefSeq" id="WP_108576793.1">
    <property type="nucleotide sequence ID" value="NZ_CP026952.1"/>
</dbReference>
<sequence>MGHTISGYAEFVVEVQAIVDDSANVERFVSEIQDSQAARYLTLLPSGNDYPPAGAMVAGLIASSHYVRYSGPAGGIVAGMSFLRELCRECFPREH</sequence>
<evidence type="ECO:0000313" key="2">
    <source>
        <dbReference type="Proteomes" id="UP000244384"/>
    </source>
</evidence>
<dbReference type="EMBL" id="CP026952">
    <property type="protein sequence ID" value="AWB91147.1"/>
    <property type="molecule type" value="Genomic_DNA"/>
</dbReference>
<dbReference type="KEGG" id="aez:C3E78_02305"/>
<accession>A0A2S0WIL4</accession>
<reference evidence="2" key="1">
    <citation type="submission" date="2018-01" db="EMBL/GenBank/DDBJ databases">
        <authorList>
            <person name="Li J."/>
        </authorList>
    </citation>
    <scope>NUCLEOTIDE SEQUENCE [LARGE SCALE GENOMIC DNA]</scope>
    <source>
        <strain evidence="2">592</strain>
    </source>
</reference>
<keyword evidence="2" id="KW-1185">Reference proteome</keyword>
<dbReference type="AlphaFoldDB" id="A0A2S0WIL4"/>
<accession>A0A5F2EQ04</accession>
<organism evidence="1 2">
    <name type="scientific">Aeromicrobium chenweiae</name>
    <dbReference type="NCBI Taxonomy" id="2079793"/>
    <lineage>
        <taxon>Bacteria</taxon>
        <taxon>Bacillati</taxon>
        <taxon>Actinomycetota</taxon>
        <taxon>Actinomycetes</taxon>
        <taxon>Propionibacteriales</taxon>
        <taxon>Nocardioidaceae</taxon>
        <taxon>Aeromicrobium</taxon>
    </lineage>
</organism>
<dbReference type="Proteomes" id="UP000244384">
    <property type="component" value="Chromosome"/>
</dbReference>
<protein>
    <submittedName>
        <fullName evidence="1">Uncharacterized protein</fullName>
    </submittedName>
</protein>
<proteinExistence type="predicted"/>
<evidence type="ECO:0000313" key="1">
    <source>
        <dbReference type="EMBL" id="AWB91147.1"/>
    </source>
</evidence>
<gene>
    <name evidence="1" type="ORF">C3E78_02305</name>
</gene>